<dbReference type="Pfam" id="PF13560">
    <property type="entry name" value="HTH_31"/>
    <property type="match status" value="1"/>
</dbReference>
<reference evidence="3" key="1">
    <citation type="submission" date="2016-10" db="EMBL/GenBank/DDBJ databases">
        <authorList>
            <person name="Varghese N."/>
            <person name="Submissions S."/>
        </authorList>
    </citation>
    <scope>NUCLEOTIDE SEQUENCE [LARGE SCALE GENOMIC DNA]</scope>
    <source>
        <strain evidence="3">DSM 45459</strain>
    </source>
</reference>
<evidence type="ECO:0000313" key="2">
    <source>
        <dbReference type="EMBL" id="SDR09186.1"/>
    </source>
</evidence>
<sequence length="268" mass="29591">MPRAELADFLRTRRARLTPADVGVPSGQRRRTPGLRRDEVARLAHMSVDYYTRLEQARGPRPSARVLDTLAEALHLSLAERTHLFRLAGAAPAPPAEPVRRVRPHVAAMLHRVPGTAALVTDATYNAVAWNPLAEALLEGLRDEPNLARRHFLRLGPAESPETEAFGPIAAARLRAASARYPDDEPLSRLLSELFARSAEFRGLWDTHPVHAPGNRRKVLTHSELGRLRVNCDVLPMDEDDQQLVLVTADPGSPTAEVFARLGERHGS</sequence>
<keyword evidence="3" id="KW-1185">Reference proteome</keyword>
<dbReference type="InterPro" id="IPR041413">
    <property type="entry name" value="MLTR_LBD"/>
</dbReference>
<dbReference type="Pfam" id="PF17765">
    <property type="entry name" value="MLTR_LBD"/>
    <property type="match status" value="1"/>
</dbReference>
<organism evidence="2 3">
    <name type="scientific">Actinopolyspora saharensis</name>
    <dbReference type="NCBI Taxonomy" id="995062"/>
    <lineage>
        <taxon>Bacteria</taxon>
        <taxon>Bacillati</taxon>
        <taxon>Actinomycetota</taxon>
        <taxon>Actinomycetes</taxon>
        <taxon>Actinopolysporales</taxon>
        <taxon>Actinopolysporaceae</taxon>
        <taxon>Actinopolyspora</taxon>
    </lineage>
</organism>
<dbReference type="PANTHER" id="PTHR35010">
    <property type="entry name" value="BLL4672 PROTEIN-RELATED"/>
    <property type="match status" value="1"/>
</dbReference>
<dbReference type="AlphaFoldDB" id="A0A1H1G8Q0"/>
<protein>
    <submittedName>
        <fullName evidence="2">Helix-turn-helix domain-containing protein</fullName>
    </submittedName>
</protein>
<dbReference type="InterPro" id="IPR010982">
    <property type="entry name" value="Lambda_DNA-bd_dom_sf"/>
</dbReference>
<dbReference type="PROSITE" id="PS50943">
    <property type="entry name" value="HTH_CROC1"/>
    <property type="match status" value="1"/>
</dbReference>
<gene>
    <name evidence="2" type="ORF">SAMN04489718_3474</name>
</gene>
<dbReference type="InterPro" id="IPR001387">
    <property type="entry name" value="Cro/C1-type_HTH"/>
</dbReference>
<dbReference type="Proteomes" id="UP000199301">
    <property type="component" value="Unassembled WGS sequence"/>
</dbReference>
<proteinExistence type="predicted"/>
<dbReference type="Gene3D" id="3.30.450.180">
    <property type="match status" value="1"/>
</dbReference>
<dbReference type="SMART" id="SM00530">
    <property type="entry name" value="HTH_XRE"/>
    <property type="match status" value="1"/>
</dbReference>
<dbReference type="Gene3D" id="1.10.260.40">
    <property type="entry name" value="lambda repressor-like DNA-binding domains"/>
    <property type="match status" value="1"/>
</dbReference>
<dbReference type="CDD" id="cd00093">
    <property type="entry name" value="HTH_XRE"/>
    <property type="match status" value="1"/>
</dbReference>
<evidence type="ECO:0000259" key="1">
    <source>
        <dbReference type="PROSITE" id="PS50943"/>
    </source>
</evidence>
<dbReference type="OrthoDB" id="4336585at2"/>
<dbReference type="PANTHER" id="PTHR35010:SF2">
    <property type="entry name" value="BLL4672 PROTEIN"/>
    <property type="match status" value="1"/>
</dbReference>
<dbReference type="EMBL" id="FNKO01000002">
    <property type="protein sequence ID" value="SDR09186.1"/>
    <property type="molecule type" value="Genomic_DNA"/>
</dbReference>
<feature type="domain" description="HTH cro/C1-type" evidence="1">
    <location>
        <begin position="34"/>
        <end position="81"/>
    </location>
</feature>
<dbReference type="RefSeq" id="WP_092525616.1">
    <property type="nucleotide sequence ID" value="NZ_FNKO01000002.1"/>
</dbReference>
<evidence type="ECO:0000313" key="3">
    <source>
        <dbReference type="Proteomes" id="UP000199301"/>
    </source>
</evidence>
<dbReference type="SUPFAM" id="SSF47413">
    <property type="entry name" value="lambda repressor-like DNA-binding domains"/>
    <property type="match status" value="1"/>
</dbReference>
<dbReference type="GO" id="GO:0003677">
    <property type="term" value="F:DNA binding"/>
    <property type="evidence" value="ECO:0007669"/>
    <property type="project" value="InterPro"/>
</dbReference>
<name>A0A1H1G8Q0_9ACTN</name>
<accession>A0A1H1G8Q0</accession>
<dbReference type="STRING" id="995062.SAMN04489718_3474"/>